<accession>A0A3G6TVB8</accession>
<keyword evidence="1 3" id="KW-0597">Phosphoprotein</keyword>
<evidence type="ECO:0000313" key="6">
    <source>
        <dbReference type="Proteomes" id="UP000271193"/>
    </source>
</evidence>
<sequence>MLMNKKILIVDDDPRNIFALKLTLKARGYAVESCTMAQEALEILKSGSSYIVLMDMMMPGIDGYEAVRMIRNTPEIKQVPVIAVTAQAMPEDRQKCLEAGADDYVSKPIDVDLLIMAIEKLS</sequence>
<feature type="domain" description="Response regulatory" evidence="4">
    <location>
        <begin position="6"/>
        <end position="122"/>
    </location>
</feature>
<dbReference type="PANTHER" id="PTHR45339:SF1">
    <property type="entry name" value="HYBRID SIGNAL TRANSDUCTION HISTIDINE KINASE J"/>
    <property type="match status" value="1"/>
</dbReference>
<evidence type="ECO:0000313" key="5">
    <source>
        <dbReference type="EMBL" id="AZB26700.1"/>
    </source>
</evidence>
<dbReference type="InterPro" id="IPR011006">
    <property type="entry name" value="CheY-like_superfamily"/>
</dbReference>
<evidence type="ECO:0000259" key="4">
    <source>
        <dbReference type="PROSITE" id="PS50110"/>
    </source>
</evidence>
<proteinExistence type="predicted"/>
<dbReference type="OrthoDB" id="9796457at2"/>
<dbReference type="SUPFAM" id="SSF52172">
    <property type="entry name" value="CheY-like"/>
    <property type="match status" value="1"/>
</dbReference>
<gene>
    <name evidence="5" type="ORF">EG339_19970</name>
</gene>
<organism evidence="5 6">
    <name type="scientific">Chryseobacterium bernardetii</name>
    <dbReference type="NCBI Taxonomy" id="1241978"/>
    <lineage>
        <taxon>Bacteria</taxon>
        <taxon>Pseudomonadati</taxon>
        <taxon>Bacteroidota</taxon>
        <taxon>Flavobacteriia</taxon>
        <taxon>Flavobacteriales</taxon>
        <taxon>Weeksellaceae</taxon>
        <taxon>Chryseobacterium group</taxon>
        <taxon>Chryseobacterium</taxon>
    </lineage>
</organism>
<dbReference type="GO" id="GO:0000160">
    <property type="term" value="P:phosphorelay signal transduction system"/>
    <property type="evidence" value="ECO:0007669"/>
    <property type="project" value="UniProtKB-KW"/>
</dbReference>
<dbReference type="Gene3D" id="3.40.50.2300">
    <property type="match status" value="1"/>
</dbReference>
<dbReference type="Pfam" id="PF00072">
    <property type="entry name" value="Response_reg"/>
    <property type="match status" value="1"/>
</dbReference>
<dbReference type="PROSITE" id="PS50110">
    <property type="entry name" value="RESPONSE_REGULATORY"/>
    <property type="match status" value="1"/>
</dbReference>
<dbReference type="EMBL" id="CP033932">
    <property type="protein sequence ID" value="AZB26700.1"/>
    <property type="molecule type" value="Genomic_DNA"/>
</dbReference>
<evidence type="ECO:0000256" key="2">
    <source>
        <dbReference type="ARBA" id="ARBA00023012"/>
    </source>
</evidence>
<dbReference type="AlphaFoldDB" id="A0A3G6TVB8"/>
<evidence type="ECO:0000256" key="3">
    <source>
        <dbReference type="PROSITE-ProRule" id="PRU00169"/>
    </source>
</evidence>
<dbReference type="InterPro" id="IPR001789">
    <property type="entry name" value="Sig_transdc_resp-reg_receiver"/>
</dbReference>
<protein>
    <submittedName>
        <fullName evidence="5">Response regulator</fullName>
    </submittedName>
</protein>
<dbReference type="Proteomes" id="UP000271193">
    <property type="component" value="Chromosome"/>
</dbReference>
<keyword evidence="6" id="KW-1185">Reference proteome</keyword>
<dbReference type="PANTHER" id="PTHR45339">
    <property type="entry name" value="HYBRID SIGNAL TRANSDUCTION HISTIDINE KINASE J"/>
    <property type="match status" value="1"/>
</dbReference>
<keyword evidence="2" id="KW-0902">Two-component regulatory system</keyword>
<name>A0A3G6TVB8_9FLAO</name>
<dbReference type="KEGG" id="cben:EG339_19970"/>
<reference evidence="6" key="1">
    <citation type="submission" date="2018-11" db="EMBL/GenBank/DDBJ databases">
        <title>Proposal to divide the Flavobacteriaceae and reorganize its genera based on Amino Acid Identity values calculated from whole genome sequences.</title>
        <authorList>
            <person name="Nicholson A.C."/>
            <person name="Gulvik C.A."/>
            <person name="Whitney A.M."/>
            <person name="Humrighouse B.W."/>
            <person name="Bell M."/>
            <person name="Holmes B."/>
            <person name="Steigerwalt A.G."/>
            <person name="Villarma A."/>
            <person name="Sheth M."/>
            <person name="Batra D."/>
            <person name="Pryor J."/>
            <person name="Bernardet J.-F."/>
            <person name="Hugo C."/>
            <person name="Kampfer P."/>
            <person name="Newman J."/>
            <person name="McQuiston J.R."/>
        </authorList>
    </citation>
    <scope>NUCLEOTIDE SEQUENCE [LARGE SCALE GENOMIC DNA]</scope>
    <source>
        <strain evidence="6">G0229</strain>
    </source>
</reference>
<evidence type="ECO:0000256" key="1">
    <source>
        <dbReference type="ARBA" id="ARBA00022553"/>
    </source>
</evidence>
<feature type="modified residue" description="4-aspartylphosphate" evidence="3">
    <location>
        <position position="55"/>
    </location>
</feature>
<dbReference type="SMART" id="SM00448">
    <property type="entry name" value="REC"/>
    <property type="match status" value="1"/>
</dbReference>